<comment type="caution">
    <text evidence="1">The sequence shown here is derived from an EMBL/GenBank/DDBJ whole genome shotgun (WGS) entry which is preliminary data.</text>
</comment>
<evidence type="ECO:0000313" key="2">
    <source>
        <dbReference type="Proteomes" id="UP001150062"/>
    </source>
</evidence>
<accession>A0ABQ8XQU7</accession>
<evidence type="ECO:0000313" key="1">
    <source>
        <dbReference type="EMBL" id="KAJ6234996.1"/>
    </source>
</evidence>
<dbReference type="EMBL" id="JAOAOG010000266">
    <property type="protein sequence ID" value="KAJ6234996.1"/>
    <property type="molecule type" value="Genomic_DNA"/>
</dbReference>
<reference evidence="1" key="1">
    <citation type="submission" date="2022-08" db="EMBL/GenBank/DDBJ databases">
        <title>Novel sulfate-reducing endosymbionts in the free-living metamonad Anaeramoeba.</title>
        <authorList>
            <person name="Jerlstrom-Hultqvist J."/>
            <person name="Cepicka I."/>
            <person name="Gallot-Lavallee L."/>
            <person name="Salas-Leiva D."/>
            <person name="Curtis B.A."/>
            <person name="Zahonova K."/>
            <person name="Pipaliya S."/>
            <person name="Dacks J."/>
            <person name="Roger A.J."/>
        </authorList>
    </citation>
    <scope>NUCLEOTIDE SEQUENCE</scope>
    <source>
        <strain evidence="1">Schooner1</strain>
    </source>
</reference>
<protein>
    <submittedName>
        <fullName evidence="1">Uncharacterized protein</fullName>
    </submittedName>
</protein>
<organism evidence="1 2">
    <name type="scientific">Anaeramoeba flamelloides</name>
    <dbReference type="NCBI Taxonomy" id="1746091"/>
    <lineage>
        <taxon>Eukaryota</taxon>
        <taxon>Metamonada</taxon>
        <taxon>Anaeramoebidae</taxon>
        <taxon>Anaeramoeba</taxon>
    </lineage>
</organism>
<gene>
    <name evidence="1" type="ORF">M0813_28975</name>
</gene>
<dbReference type="Proteomes" id="UP001150062">
    <property type="component" value="Unassembled WGS sequence"/>
</dbReference>
<proteinExistence type="predicted"/>
<sequence length="133" mass="15449">MGGHKFGVDQDEILIINVIKRIGWFWGGRAKRVHPKITNSFDNINYHNCFYLHPLPLKEDCSSYSYPFYKSSSKVNQDGQHANQVMETTKMPKLEISQNSSQATWGNMLIESVLIHKYKLKKIEFINIQSLDE</sequence>
<name>A0ABQ8XQU7_9EUKA</name>
<keyword evidence="2" id="KW-1185">Reference proteome</keyword>